<sequence length="214" mass="24779">MKITILCSDSSHPVYKYLHHWQKVNESKHDIKILNSVNSIREGGDILFLISCSEIVRQDIRDKFNFTLVLHASDLPQGRGWSPHIWDVLNGSQELTLSLLNAEDSVDTGDIWQKLKIPLDGLELYDEVNSKLFEAELQLMDWACENIYTSQPESQPISESHYYRKRAPEDSQVDINESIVSQFNLLRISDPDRYPAYIVVQGQKYKIRLEKVDD</sequence>
<feature type="domain" description="Formyl transferase N-terminal" evidence="1">
    <location>
        <begin position="12"/>
        <end position="140"/>
    </location>
</feature>
<evidence type="ECO:0000313" key="2">
    <source>
        <dbReference type="EMBL" id="KAB0287452.1"/>
    </source>
</evidence>
<proteinExistence type="predicted"/>
<dbReference type="SUPFAM" id="SSF53328">
    <property type="entry name" value="Formyltransferase"/>
    <property type="match status" value="1"/>
</dbReference>
<reference evidence="2 3" key="1">
    <citation type="submission" date="2019-09" db="EMBL/GenBank/DDBJ databases">
        <title>Whole genome sequence of Vibrio fortis.</title>
        <authorList>
            <person name="Das S.K."/>
        </authorList>
    </citation>
    <scope>NUCLEOTIDE SEQUENCE [LARGE SCALE GENOMIC DNA]</scope>
    <source>
        <strain evidence="2 3">AN60</strain>
    </source>
</reference>
<gene>
    <name evidence="2" type="ORF">F2P58_13475</name>
</gene>
<name>A0A5N3R0A2_9VIBR</name>
<evidence type="ECO:0000313" key="3">
    <source>
        <dbReference type="Proteomes" id="UP000326789"/>
    </source>
</evidence>
<dbReference type="Gene3D" id="3.40.50.12230">
    <property type="match status" value="1"/>
</dbReference>
<dbReference type="EMBL" id="VWSE01000007">
    <property type="protein sequence ID" value="KAB0287452.1"/>
    <property type="molecule type" value="Genomic_DNA"/>
</dbReference>
<dbReference type="Pfam" id="PF00551">
    <property type="entry name" value="Formyl_trans_N"/>
    <property type="match status" value="1"/>
</dbReference>
<evidence type="ECO:0000259" key="1">
    <source>
        <dbReference type="Pfam" id="PF00551"/>
    </source>
</evidence>
<organism evidence="2 3">
    <name type="scientific">Vibrio fortis</name>
    <dbReference type="NCBI Taxonomy" id="212667"/>
    <lineage>
        <taxon>Bacteria</taxon>
        <taxon>Pseudomonadati</taxon>
        <taxon>Pseudomonadota</taxon>
        <taxon>Gammaproteobacteria</taxon>
        <taxon>Vibrionales</taxon>
        <taxon>Vibrionaceae</taxon>
        <taxon>Vibrio</taxon>
    </lineage>
</organism>
<comment type="caution">
    <text evidence="2">The sequence shown here is derived from an EMBL/GenBank/DDBJ whole genome shotgun (WGS) entry which is preliminary data.</text>
</comment>
<dbReference type="AlphaFoldDB" id="A0A5N3R0A2"/>
<accession>A0A5N3R0A2</accession>
<dbReference type="RefSeq" id="WP_150870412.1">
    <property type="nucleotide sequence ID" value="NZ_VWSE01000007.1"/>
</dbReference>
<dbReference type="Proteomes" id="UP000326789">
    <property type="component" value="Unassembled WGS sequence"/>
</dbReference>
<dbReference type="InterPro" id="IPR036477">
    <property type="entry name" value="Formyl_transf_N_sf"/>
</dbReference>
<protein>
    <submittedName>
        <fullName evidence="2">UDP-glucuronic acid dehydrogenase</fullName>
    </submittedName>
</protein>
<dbReference type="InterPro" id="IPR002376">
    <property type="entry name" value="Formyl_transf_N"/>
</dbReference>